<sequence>MATQSVSLSTVLLKSLSLMISHCSVHFFLLLVPHAFKLSTVFYPALLKAVAKPVRQILFLTTPPPPPPTTSQPQNTQSAIFGLVVFLALDIIPYLCVVGSATNSALRGLHGLPAAVNSGMSWVLPLVFTRVLSLMQIASSSSLFRLLLDLMVPVIGPYFTAFLGLFFLMVLQNRDLMWSLAPAVVVAESKLGQDALERSSGLVRQRGLKRVVWCLMGFYVFATWGLGILWMKSEGSASLLRSWALGLLASFLLLWHTVAVTVLYCIACEGEEEADGDVKLPIEDDD</sequence>
<reference evidence="2 3" key="1">
    <citation type="submission" date="2020-05" db="EMBL/GenBank/DDBJ databases">
        <authorList>
            <person name="Campoy J."/>
            <person name="Schneeberger K."/>
            <person name="Spophaly S."/>
        </authorList>
    </citation>
    <scope>NUCLEOTIDE SEQUENCE [LARGE SCALE GENOMIC DNA]</scope>
    <source>
        <strain evidence="2">PruArmRojPasFocal</strain>
    </source>
</reference>
<gene>
    <name evidence="2" type="ORF">CURHAP_LOCUS22839</name>
</gene>
<dbReference type="PANTHER" id="PTHR33133:SF7">
    <property type="entry name" value="F26K24.10 PROTEIN-RELATED"/>
    <property type="match status" value="1"/>
</dbReference>
<feature type="transmembrane region" description="Helical" evidence="1">
    <location>
        <begin position="150"/>
        <end position="171"/>
    </location>
</feature>
<keyword evidence="1" id="KW-1133">Transmembrane helix</keyword>
<proteinExistence type="predicted"/>
<evidence type="ECO:0000313" key="2">
    <source>
        <dbReference type="EMBL" id="CAB4274357.1"/>
    </source>
</evidence>
<keyword evidence="1" id="KW-0812">Transmembrane</keyword>
<dbReference type="PANTHER" id="PTHR33133">
    <property type="entry name" value="OS08G0107100 PROTEIN-RELATED"/>
    <property type="match status" value="1"/>
</dbReference>
<dbReference type="Proteomes" id="UP000507222">
    <property type="component" value="Unassembled WGS sequence"/>
</dbReference>
<name>A0A6J5UFC7_PRUAR</name>
<evidence type="ECO:0008006" key="4">
    <source>
        <dbReference type="Google" id="ProtNLM"/>
    </source>
</evidence>
<feature type="transmembrane region" description="Helical" evidence="1">
    <location>
        <begin position="243"/>
        <end position="266"/>
    </location>
</feature>
<feature type="transmembrane region" description="Helical" evidence="1">
    <location>
        <begin position="79"/>
        <end position="101"/>
    </location>
</feature>
<accession>A0A6J5UFC7</accession>
<dbReference type="AlphaFoldDB" id="A0A6J5UFC7"/>
<feature type="transmembrane region" description="Helical" evidence="1">
    <location>
        <begin position="12"/>
        <end position="36"/>
    </location>
</feature>
<dbReference type="EMBL" id="CAEKDK010000003">
    <property type="protein sequence ID" value="CAB4274357.1"/>
    <property type="molecule type" value="Genomic_DNA"/>
</dbReference>
<evidence type="ECO:0000313" key="3">
    <source>
        <dbReference type="Proteomes" id="UP000507222"/>
    </source>
</evidence>
<organism evidence="2 3">
    <name type="scientific">Prunus armeniaca</name>
    <name type="common">Apricot</name>
    <name type="synonym">Armeniaca vulgaris</name>
    <dbReference type="NCBI Taxonomy" id="36596"/>
    <lineage>
        <taxon>Eukaryota</taxon>
        <taxon>Viridiplantae</taxon>
        <taxon>Streptophyta</taxon>
        <taxon>Embryophyta</taxon>
        <taxon>Tracheophyta</taxon>
        <taxon>Spermatophyta</taxon>
        <taxon>Magnoliopsida</taxon>
        <taxon>eudicotyledons</taxon>
        <taxon>Gunneridae</taxon>
        <taxon>Pentapetalae</taxon>
        <taxon>rosids</taxon>
        <taxon>fabids</taxon>
        <taxon>Rosales</taxon>
        <taxon>Rosaceae</taxon>
        <taxon>Amygdaloideae</taxon>
        <taxon>Amygdaleae</taxon>
        <taxon>Prunus</taxon>
    </lineage>
</organism>
<feature type="transmembrane region" description="Helical" evidence="1">
    <location>
        <begin position="211"/>
        <end position="231"/>
    </location>
</feature>
<evidence type="ECO:0000256" key="1">
    <source>
        <dbReference type="SAM" id="Phobius"/>
    </source>
</evidence>
<protein>
    <recommendedName>
        <fullName evidence="4">Transmembrane protein</fullName>
    </recommendedName>
</protein>
<keyword evidence="1" id="KW-0472">Membrane</keyword>